<dbReference type="AlphaFoldDB" id="A0A220VFZ3"/>
<dbReference type="EMBL" id="CP022356">
    <property type="protein sequence ID" value="ASK79338.1"/>
    <property type="molecule type" value="Genomic_DNA"/>
</dbReference>
<dbReference type="RefSeq" id="WP_089074246.1">
    <property type="nucleotide sequence ID" value="NZ_CBCSAM010000002.1"/>
</dbReference>
<sequence length="151" mass="17623">MIYDISNILILIMVLMTLLMKIFSLKSMSFYPIIRVIKLFNYLLFFALTSIIVGSLLSQVVLINNVDTLSDEGSFTQNLMIENFTNNIFVLLGVYFVVGLFCIFLTIHYFRRSKQNNRFKLKTKSLENQSSEEENDILEYIDAHLRTVKKN</sequence>
<feature type="transmembrane region" description="Helical" evidence="1">
    <location>
        <begin position="6"/>
        <end position="23"/>
    </location>
</feature>
<name>A0A220VFZ3_9GAMM</name>
<evidence type="ECO:0000313" key="3">
    <source>
        <dbReference type="Proteomes" id="UP000242175"/>
    </source>
</evidence>
<evidence type="ECO:0000256" key="1">
    <source>
        <dbReference type="SAM" id="Phobius"/>
    </source>
</evidence>
<feature type="transmembrane region" description="Helical" evidence="1">
    <location>
        <begin position="43"/>
        <end position="63"/>
    </location>
</feature>
<accession>A0A220VFZ3</accession>
<keyword evidence="3" id="KW-1185">Reference proteome</keyword>
<dbReference type="Proteomes" id="UP000242175">
    <property type="component" value="Chromosome small"/>
</dbReference>
<dbReference type="KEGG" id="pmai:CF386_09745"/>
<keyword evidence="1" id="KW-1133">Transmembrane helix</keyword>
<organism evidence="2 3">
    <name type="scientific">Paraphotobacterium marinum</name>
    <dbReference type="NCBI Taxonomy" id="1755811"/>
    <lineage>
        <taxon>Bacteria</taxon>
        <taxon>Pseudomonadati</taxon>
        <taxon>Pseudomonadota</taxon>
        <taxon>Gammaproteobacteria</taxon>
        <taxon>Vibrionales</taxon>
        <taxon>Vibrionaceae</taxon>
        <taxon>Paraphotobacterium</taxon>
    </lineage>
</organism>
<reference evidence="2 3" key="1">
    <citation type="journal article" date="2016" name="Int. J. Syst. Evol. Microbiol.">
        <title>Paraphotobacterium marinum gen. nov., sp. nov., a member of the family Vibrionaceae, isolated from surface seawater.</title>
        <authorList>
            <person name="Huang Z."/>
            <person name="Dong C."/>
            <person name="Shao Z."/>
        </authorList>
    </citation>
    <scope>NUCLEOTIDE SEQUENCE [LARGE SCALE GENOMIC DNA]</scope>
    <source>
        <strain evidence="2 3">NSCS20N07D</strain>
    </source>
</reference>
<keyword evidence="1" id="KW-0472">Membrane</keyword>
<protein>
    <submittedName>
        <fullName evidence="2">Uncharacterized protein</fullName>
    </submittedName>
</protein>
<proteinExistence type="predicted"/>
<evidence type="ECO:0000313" key="2">
    <source>
        <dbReference type="EMBL" id="ASK79338.1"/>
    </source>
</evidence>
<keyword evidence="1" id="KW-0812">Transmembrane</keyword>
<gene>
    <name evidence="2" type="ORF">CF386_09745</name>
</gene>
<feature type="transmembrane region" description="Helical" evidence="1">
    <location>
        <begin position="88"/>
        <end position="110"/>
    </location>
</feature>